<evidence type="ECO:0000313" key="4">
    <source>
        <dbReference type="Proteomes" id="UP000321296"/>
    </source>
</evidence>
<dbReference type="InterPro" id="IPR030392">
    <property type="entry name" value="S74_ICA"/>
</dbReference>
<accession>A0A5B8T2E8</accession>
<organism evidence="3 4">
    <name type="scientific">Leuconostoc pseudomesenteroides</name>
    <dbReference type="NCBI Taxonomy" id="33968"/>
    <lineage>
        <taxon>Bacteria</taxon>
        <taxon>Bacillati</taxon>
        <taxon>Bacillota</taxon>
        <taxon>Bacilli</taxon>
        <taxon>Lactobacillales</taxon>
        <taxon>Lactobacillaceae</taxon>
        <taxon>Leuconostoc</taxon>
    </lineage>
</organism>
<gene>
    <name evidence="3" type="ORF">FGL85_00985</name>
</gene>
<dbReference type="Pfam" id="PF06605">
    <property type="entry name" value="Prophage_tail"/>
    <property type="match status" value="1"/>
</dbReference>
<sequence>MITFKNIAGNKFLAVGTIQRKSALNGEKSLTGTLYDGKDVLNKIDKGWSLEFDGEPYIVTYFERNDNDNSVSFDAIHKFFWDMTKKVLYSSTEISGSHTIKWYLDQIFANTGYTYALNFSPAAIEKDNWGNKTRLSLFNDLITSIAGEFEINGTLISIFQNIGTDLSTIVRYGFNLSDMTLENDATSFVTYGEGFGAYANQENQTGDRVHVTYTSPLAGVYGILQAEPIDDQRYTSQANLQAAVKAQVDASFSVSVQLSLYDLTAAGYPYKMANVGDWLTAVDENLDFKQRIRIISIDDEFSADGTRISYTVTAGDIGLTKKYQDANASMASQVANAIVSAGQASTDANFALIAANGKLTAYYVGSYDELPTTANEGDLGWVTSGDGRLLYIYTKKADGSYYWEKRIDPEMGDQIAAGVTEAVTQANAHTDAVKQGLSTDIATAKSQAASQASTAEANAKSAATSKFNQAQNALSAAKTDLTNSIASEASARNAAVAAANSQAQTYANQAKADAMSAASSADGVIRTAISSSANSLSATITQNKSSADSGISTAQTTAQQAVDGLKTKVSQTDYNAKTGQLQTDLTATTQTANQAKTDIVSIKQKDSDQDAKMNSIVSDANGTKQTVSDLQTTQGKQSGDISTLQQRADGFDATVTKLSTNVNSLNQINNVINSEFSPDLAGWYVRGDTGHASVIDSGSFGYNTSGYAVIDSTGKTGSDFYFTSAPYPVNAGGVPFSETVRIRTNVPNAAIGIGIVYYDVNKAVIGVYRTTVSTTGDWSLFSYSGTLPNTAYYISFDVMIPSSTLARFVISQPMIVISTTIGDYVAGSYNNNDALAKVKLTADKATFDLSTYKTDADGRISKAQADITATAKQVATKVSQTDYDTKTGQLTTSVSKAQQTADAVTTSLGNYKQDADGRISANSADIITNANAIKQKVAQSDYDANNTKLTSRLTTVETTASGTATTVSNLQQTVNALGQVNQLFNTEFSPDFSGWFIRGYYNQDISKGGWVKGHPVNGHGSISHVKQPYLGNLQSPLVNATGAGKISISAVVSVYSDDGVGNSYITLDAFNQDGTFVSQIAAVFIQNGASDKHIKLENITIPSNVSYVSLGMLTPLVTVTYKLSQTMLVFSDHVGTYVQGNYNNNAALAQVKITADGINSFVRDSSGNISSDFQTALSKTSIITGSTLATSIQKQTATQITSALTDNNGKIISLINQDSSGVQIAGKNIVLNGDTTVTGAFKVSQANITNGAIGTAQIGDAAITNAKIADLDVSKITGNVTNFIQSYWNGVYGSTTMNANGLSVQSGSMTTLFDSSGAHFAQGTRTAQYSFGNWIDNTGAATSAVGLYMGLRGDNNSFLDIIGPSGAAVAVIAGSDMADGANTNNVRGAINLFADTNIRSRLLFKGNDTVTSTYIEADEIKRTMNFYTDNAKYGNGNWFWFNHKVLSVGTFSSTSLLSKKNVIADYEEDALSEISKTDIVEFEYKNDVGEKHISPIIDDVNDEKDYYIPKTILSENSQYVDMYSMISMAWKAIKQLNEKIGDK</sequence>
<reference evidence="3 4" key="1">
    <citation type="submission" date="2019-06" db="EMBL/GenBank/DDBJ databases">
        <title>Genome analyses of bacteria isolated from kimchi.</title>
        <authorList>
            <person name="Lee S."/>
            <person name="Ahn S."/>
            <person name="Roh S."/>
        </authorList>
    </citation>
    <scope>NUCLEOTIDE SEQUENCE [LARGE SCALE GENOMIC DNA]</scope>
    <source>
        <strain evidence="3 4">CBA3630</strain>
    </source>
</reference>
<dbReference type="InterPro" id="IPR012892">
    <property type="entry name" value="Gp58"/>
</dbReference>
<dbReference type="InterPro" id="IPR010572">
    <property type="entry name" value="Tail_dom"/>
</dbReference>
<dbReference type="Proteomes" id="UP000321296">
    <property type="component" value="Chromosome"/>
</dbReference>
<feature type="domain" description="Peptidase S74" evidence="2">
    <location>
        <begin position="1455"/>
        <end position="1543"/>
    </location>
</feature>
<dbReference type="PROSITE" id="PS51688">
    <property type="entry name" value="ICA"/>
    <property type="match status" value="1"/>
</dbReference>
<dbReference type="KEGG" id="lpse:FGL85_00985"/>
<feature type="region of interest" description="Disordered" evidence="1">
    <location>
        <begin position="617"/>
        <end position="641"/>
    </location>
</feature>
<evidence type="ECO:0000313" key="3">
    <source>
        <dbReference type="EMBL" id="QEA41210.1"/>
    </source>
</evidence>
<dbReference type="Pfam" id="PF07902">
    <property type="entry name" value="Gp58"/>
    <property type="match status" value="1"/>
</dbReference>
<proteinExistence type="predicted"/>
<dbReference type="EMBL" id="CP042383">
    <property type="protein sequence ID" value="QEA41210.1"/>
    <property type="molecule type" value="Genomic_DNA"/>
</dbReference>
<dbReference type="Gene3D" id="3.55.50.40">
    <property type="match status" value="1"/>
</dbReference>
<evidence type="ECO:0000259" key="2">
    <source>
        <dbReference type="PROSITE" id="PS51688"/>
    </source>
</evidence>
<protein>
    <recommendedName>
        <fullName evidence="2">Peptidase S74 domain-containing protein</fullName>
    </recommendedName>
</protein>
<name>A0A5B8T2E8_LEUPS</name>
<dbReference type="RefSeq" id="WP_147651066.1">
    <property type="nucleotide sequence ID" value="NZ_CP042383.1"/>
</dbReference>
<evidence type="ECO:0000256" key="1">
    <source>
        <dbReference type="SAM" id="MobiDB-lite"/>
    </source>
</evidence>